<dbReference type="EMBL" id="JAAMPI010002182">
    <property type="protein sequence ID" value="KAF4617088.1"/>
    <property type="molecule type" value="Genomic_DNA"/>
</dbReference>
<gene>
    <name evidence="1" type="ORF">G7Y89_g15061</name>
</gene>
<protein>
    <submittedName>
        <fullName evidence="1">Uncharacterized protein</fullName>
    </submittedName>
</protein>
<dbReference type="OrthoDB" id="2426273at2759"/>
<name>A0A8H4QUH4_9HELO</name>
<evidence type="ECO:0000313" key="1">
    <source>
        <dbReference type="EMBL" id="KAF4617088.1"/>
    </source>
</evidence>
<sequence>MERHGFPQPSFHSTSNVIDPCWIRPNLAFHLSGKWDSDKVLLLVLSFIKGLQSNTAKESLMLPSALAASLSLINSEWNNASLSWKSCAWGLQDRLIATGWCPSLLSELVAVDNLYTAYTQGRPIIPADHVGRQCNSRICNVNKIDDSTYMTKHVVDGCQCNFIGPPIDDIVSSLRQGFVPIVEVREVDNGLIVRVTQTVN</sequence>
<keyword evidence="2" id="KW-1185">Reference proteome</keyword>
<accession>A0A8H4QUH4</accession>
<organism evidence="1 2">
    <name type="scientific">Cudoniella acicularis</name>
    <dbReference type="NCBI Taxonomy" id="354080"/>
    <lineage>
        <taxon>Eukaryota</taxon>
        <taxon>Fungi</taxon>
        <taxon>Dikarya</taxon>
        <taxon>Ascomycota</taxon>
        <taxon>Pezizomycotina</taxon>
        <taxon>Leotiomycetes</taxon>
        <taxon>Helotiales</taxon>
        <taxon>Tricladiaceae</taxon>
        <taxon>Cudoniella</taxon>
    </lineage>
</organism>
<dbReference type="AlphaFoldDB" id="A0A8H4QUH4"/>
<comment type="caution">
    <text evidence="1">The sequence shown here is derived from an EMBL/GenBank/DDBJ whole genome shotgun (WGS) entry which is preliminary data.</text>
</comment>
<dbReference type="Proteomes" id="UP000566819">
    <property type="component" value="Unassembled WGS sequence"/>
</dbReference>
<proteinExistence type="predicted"/>
<reference evidence="1 2" key="1">
    <citation type="submission" date="2020-03" db="EMBL/GenBank/DDBJ databases">
        <title>Draft Genome Sequence of Cudoniella acicularis.</title>
        <authorList>
            <person name="Buettner E."/>
            <person name="Kellner H."/>
        </authorList>
    </citation>
    <scope>NUCLEOTIDE SEQUENCE [LARGE SCALE GENOMIC DNA]</scope>
    <source>
        <strain evidence="1 2">DSM 108380</strain>
    </source>
</reference>
<evidence type="ECO:0000313" key="2">
    <source>
        <dbReference type="Proteomes" id="UP000566819"/>
    </source>
</evidence>